<dbReference type="PANTHER" id="PTHR37423">
    <property type="entry name" value="SOLUBLE LYTIC MUREIN TRANSGLYCOSYLASE-RELATED"/>
    <property type="match status" value="1"/>
</dbReference>
<keyword evidence="2" id="KW-1133">Transmembrane helix</keyword>
<dbReference type="InterPro" id="IPR008258">
    <property type="entry name" value="Transglycosylase_SLT_dom_1"/>
</dbReference>
<evidence type="ECO:0000313" key="5">
    <source>
        <dbReference type="Proteomes" id="UP000184375"/>
    </source>
</evidence>
<dbReference type="AlphaFoldDB" id="A0A1M7JSR9"/>
<dbReference type="OrthoDB" id="9815002at2"/>
<dbReference type="InterPro" id="IPR000189">
    <property type="entry name" value="Transglyc_AS"/>
</dbReference>
<feature type="transmembrane region" description="Helical" evidence="2">
    <location>
        <begin position="16"/>
        <end position="37"/>
    </location>
</feature>
<evidence type="ECO:0000256" key="1">
    <source>
        <dbReference type="ARBA" id="ARBA00007734"/>
    </source>
</evidence>
<name>A0A1M7JSR9_9FIRM</name>
<dbReference type="Gene3D" id="1.10.530.10">
    <property type="match status" value="1"/>
</dbReference>
<proteinExistence type="inferred from homology"/>
<dbReference type="GO" id="GO:0008933">
    <property type="term" value="F:peptidoglycan lytic transglycosylase activity"/>
    <property type="evidence" value="ECO:0007669"/>
    <property type="project" value="InterPro"/>
</dbReference>
<reference evidence="5" key="1">
    <citation type="submission" date="2016-11" db="EMBL/GenBank/DDBJ databases">
        <authorList>
            <person name="Varghese N."/>
            <person name="Submissions S."/>
        </authorList>
    </citation>
    <scope>NUCLEOTIDE SEQUENCE [LARGE SCALE GENOMIC DNA]</scope>
    <source>
        <strain evidence="5">DSM 18802</strain>
    </source>
</reference>
<keyword evidence="2" id="KW-0812">Transmembrane</keyword>
<dbReference type="Proteomes" id="UP000184375">
    <property type="component" value="Unassembled WGS sequence"/>
</dbReference>
<accession>A0A1M7JSR9</accession>
<sequence>MEGNRKDVGRITTRNIAIFILFLVGLVSLYSNVLWFLRYLYPLKYEEYIVKYADEYGVDPYLVAAVIKVESNFSPEAVSPKGAMGLMQIMPDTARWAAEQIGIGNIKAREFFNPGVNIRIGTWYLAGLIKEFKDTDLALAAYNGGRGNVREWIKSGIFDKKKNPNFIPFEETRRFVQKVKKAYFWYKRLYDFETRT</sequence>
<evidence type="ECO:0000313" key="4">
    <source>
        <dbReference type="EMBL" id="SHM55945.1"/>
    </source>
</evidence>
<organism evidence="4 5">
    <name type="scientific">Caldanaerovirga acetigignens</name>
    <dbReference type="NCBI Taxonomy" id="447595"/>
    <lineage>
        <taxon>Bacteria</taxon>
        <taxon>Bacillati</taxon>
        <taxon>Bacillota</taxon>
        <taxon>Clostridia</taxon>
        <taxon>Thermosediminibacterales</taxon>
        <taxon>Thermosediminibacteraceae</taxon>
        <taxon>Caldanaerovirga</taxon>
    </lineage>
</organism>
<dbReference type="PROSITE" id="PS00922">
    <property type="entry name" value="TRANSGLYCOSYLASE"/>
    <property type="match status" value="1"/>
</dbReference>
<feature type="domain" description="Transglycosylase SLT" evidence="3">
    <location>
        <begin position="48"/>
        <end position="160"/>
    </location>
</feature>
<dbReference type="InterPro" id="IPR023346">
    <property type="entry name" value="Lysozyme-like_dom_sf"/>
</dbReference>
<dbReference type="STRING" id="447595.SAMN05660826_01324"/>
<dbReference type="GO" id="GO:0000270">
    <property type="term" value="P:peptidoglycan metabolic process"/>
    <property type="evidence" value="ECO:0007669"/>
    <property type="project" value="InterPro"/>
</dbReference>
<keyword evidence="5" id="KW-1185">Reference proteome</keyword>
<protein>
    <submittedName>
        <fullName evidence="4">Soluble lytic murein transglycosylase</fullName>
    </submittedName>
</protein>
<evidence type="ECO:0000259" key="3">
    <source>
        <dbReference type="Pfam" id="PF01464"/>
    </source>
</evidence>
<dbReference type="GO" id="GO:0016020">
    <property type="term" value="C:membrane"/>
    <property type="evidence" value="ECO:0007669"/>
    <property type="project" value="InterPro"/>
</dbReference>
<dbReference type="PANTHER" id="PTHR37423:SF2">
    <property type="entry name" value="MEMBRANE-BOUND LYTIC MUREIN TRANSGLYCOSYLASE C"/>
    <property type="match status" value="1"/>
</dbReference>
<gene>
    <name evidence="4" type="ORF">SAMN05660826_01324</name>
</gene>
<dbReference type="EMBL" id="FRCR01000007">
    <property type="protein sequence ID" value="SHM55945.1"/>
    <property type="molecule type" value="Genomic_DNA"/>
</dbReference>
<dbReference type="SUPFAM" id="SSF53955">
    <property type="entry name" value="Lysozyme-like"/>
    <property type="match status" value="1"/>
</dbReference>
<dbReference type="CDD" id="cd16896">
    <property type="entry name" value="LT_Slt70-like"/>
    <property type="match status" value="1"/>
</dbReference>
<keyword evidence="2" id="KW-0472">Membrane</keyword>
<evidence type="ECO:0000256" key="2">
    <source>
        <dbReference type="SAM" id="Phobius"/>
    </source>
</evidence>
<dbReference type="RefSeq" id="WP_073256491.1">
    <property type="nucleotide sequence ID" value="NZ_FRCR01000007.1"/>
</dbReference>
<comment type="similarity">
    <text evidence="1">Belongs to the transglycosylase Slt family.</text>
</comment>
<dbReference type="Pfam" id="PF01464">
    <property type="entry name" value="SLT"/>
    <property type="match status" value="1"/>
</dbReference>